<comment type="subcellular location">
    <subcellularLocation>
        <location evidence="7">Cell membrane</location>
        <topology evidence="7">Single-pass membrane protein</topology>
    </subcellularLocation>
</comment>
<keyword evidence="4 7" id="KW-0472">Membrane</keyword>
<keyword evidence="3 7" id="KW-1133">Transmembrane helix</keyword>
<keyword evidence="6 7" id="KW-0961">Cell wall biogenesis/degradation</keyword>
<dbReference type="HAMAP" id="MF_02065">
    <property type="entry name" value="MltG"/>
    <property type="match status" value="1"/>
</dbReference>
<keyword evidence="1 7" id="KW-1003">Cell membrane</keyword>
<evidence type="ECO:0000256" key="2">
    <source>
        <dbReference type="ARBA" id="ARBA00022692"/>
    </source>
</evidence>
<evidence type="ECO:0000256" key="3">
    <source>
        <dbReference type="ARBA" id="ARBA00022989"/>
    </source>
</evidence>
<dbReference type="PANTHER" id="PTHR30518">
    <property type="entry name" value="ENDOLYTIC MUREIN TRANSGLYCOSYLASE"/>
    <property type="match status" value="1"/>
</dbReference>
<evidence type="ECO:0000256" key="4">
    <source>
        <dbReference type="ARBA" id="ARBA00023136"/>
    </source>
</evidence>
<sequence length="410" mass="44890">MTNDNDLFDMFTNGGEHQDQEKNARQIASDISIQSDPSAPPLPPHRRREARLARKRARQKKRRRLYALLLILALIAGIGFGGYKVFNVIKRATQSTVQKESQSLDYPGPGEGNVLFVINEGDDTSVIAKNLVNAGVVRSAGAFLKAVELADASKKLQVGSFELKKKMSAAQVVAIITDPSQISGALVIKPGERNTDIIKAAVQITDFSQEDFDAVLNDANAGILPAVAQGNYEGWFEPGTYNAKNASSAREIISQMVAKRIAKLKALNVTEDQYRTVLIKASIVEAEVNKSDYYGKVSRVIENRLAQDMSLGMDSVVAYGLGIRGTELTNAQLNDSSNPYNVRIHKGLPPSAIGNPGDSAIKAVLEPEEGNWLYFVTVNLDTGETKFTDSDAQFEEYAKELRQWEADNPR</sequence>
<dbReference type="GO" id="GO:0009252">
    <property type="term" value="P:peptidoglycan biosynthetic process"/>
    <property type="evidence" value="ECO:0007669"/>
    <property type="project" value="UniProtKB-UniRule"/>
</dbReference>
<dbReference type="GO" id="GO:0008932">
    <property type="term" value="F:lytic endotransglycosylase activity"/>
    <property type="evidence" value="ECO:0007669"/>
    <property type="project" value="UniProtKB-UniRule"/>
</dbReference>
<comment type="similarity">
    <text evidence="7">Belongs to the transglycosylase MltG family.</text>
</comment>
<comment type="function">
    <text evidence="7">Functions as a peptidoglycan terminase that cleaves nascent peptidoglycan strands endolytically to terminate their elongation.</text>
</comment>
<dbReference type="GO" id="GO:0005886">
    <property type="term" value="C:plasma membrane"/>
    <property type="evidence" value="ECO:0007669"/>
    <property type="project" value="UniProtKB-SubCell"/>
</dbReference>
<dbReference type="PANTHER" id="PTHR30518:SF2">
    <property type="entry name" value="ENDOLYTIC MUREIN TRANSGLYCOSYLASE"/>
    <property type="match status" value="1"/>
</dbReference>
<comment type="caution">
    <text evidence="9">The sequence shown here is derived from an EMBL/GenBank/DDBJ whole genome shotgun (WGS) entry which is preliminary data.</text>
</comment>
<protein>
    <recommendedName>
        <fullName evidence="7">Endolytic murein transglycosylase</fullName>
        <ecNumber evidence="7">4.2.2.29</ecNumber>
    </recommendedName>
    <alternativeName>
        <fullName evidence="7">Peptidoglycan lytic transglycosylase</fullName>
    </alternativeName>
    <alternativeName>
        <fullName evidence="7">Peptidoglycan polymerization terminase</fullName>
    </alternativeName>
</protein>
<keyword evidence="5 7" id="KW-0456">Lyase</keyword>
<name>A0A2I1M745_9BIFI</name>
<dbReference type="EMBL" id="PKGU01000001">
    <property type="protein sequence ID" value="PKZ15952.1"/>
    <property type="molecule type" value="Genomic_DNA"/>
</dbReference>
<evidence type="ECO:0000313" key="9">
    <source>
        <dbReference type="EMBL" id="PKZ15952.1"/>
    </source>
</evidence>
<comment type="catalytic activity">
    <reaction evidence="7">
        <text>a peptidoglycan chain = a peptidoglycan chain with N-acetyl-1,6-anhydromuramyl-[peptide] at the reducing end + a peptidoglycan chain with N-acetylglucosamine at the non-reducing end.</text>
        <dbReference type="EC" id="4.2.2.29"/>
    </reaction>
</comment>
<evidence type="ECO:0000256" key="6">
    <source>
        <dbReference type="ARBA" id="ARBA00023316"/>
    </source>
</evidence>
<dbReference type="InterPro" id="IPR003770">
    <property type="entry name" value="MLTG-like"/>
</dbReference>
<reference evidence="9 10" key="1">
    <citation type="submission" date="2017-12" db="EMBL/GenBank/DDBJ databases">
        <title>Phylogenetic diversity of female urinary microbiome.</title>
        <authorList>
            <person name="Thomas-White K."/>
            <person name="Wolfe A.J."/>
        </authorList>
    </citation>
    <scope>NUCLEOTIDE SEQUENCE [LARGE SCALE GENOMIC DNA]</scope>
    <source>
        <strain evidence="9 10">UMB0064</strain>
    </source>
</reference>
<organism evidence="9 10">
    <name type="scientific">Alloscardovia omnicolens</name>
    <dbReference type="NCBI Taxonomy" id="419015"/>
    <lineage>
        <taxon>Bacteria</taxon>
        <taxon>Bacillati</taxon>
        <taxon>Actinomycetota</taxon>
        <taxon>Actinomycetes</taxon>
        <taxon>Bifidobacteriales</taxon>
        <taxon>Bifidobacteriaceae</taxon>
        <taxon>Alloscardovia</taxon>
    </lineage>
</organism>
<evidence type="ECO:0000256" key="5">
    <source>
        <dbReference type="ARBA" id="ARBA00023239"/>
    </source>
</evidence>
<feature type="compositionally biased region" description="Basic residues" evidence="8">
    <location>
        <begin position="44"/>
        <end position="56"/>
    </location>
</feature>
<evidence type="ECO:0000256" key="8">
    <source>
        <dbReference type="SAM" id="MobiDB-lite"/>
    </source>
</evidence>
<feature type="region of interest" description="Disordered" evidence="8">
    <location>
        <begin position="1"/>
        <end position="56"/>
    </location>
</feature>
<dbReference type="GO" id="GO:0071555">
    <property type="term" value="P:cell wall organization"/>
    <property type="evidence" value="ECO:0007669"/>
    <property type="project" value="UniProtKB-KW"/>
</dbReference>
<evidence type="ECO:0000256" key="7">
    <source>
        <dbReference type="HAMAP-Rule" id="MF_02065"/>
    </source>
</evidence>
<feature type="transmembrane region" description="Helical" evidence="7">
    <location>
        <begin position="65"/>
        <end position="86"/>
    </location>
</feature>
<proteinExistence type="inferred from homology"/>
<gene>
    <name evidence="7" type="primary">mltG</name>
    <name evidence="9" type="ORF">CYJ32_00435</name>
</gene>
<dbReference type="Gene3D" id="3.30.1490.480">
    <property type="entry name" value="Endolytic murein transglycosylase"/>
    <property type="match status" value="1"/>
</dbReference>
<dbReference type="RefSeq" id="WP_101541116.1">
    <property type="nucleotide sequence ID" value="NZ_CAUUNK010000038.1"/>
</dbReference>
<keyword evidence="2 7" id="KW-0812">Transmembrane</keyword>
<dbReference type="AlphaFoldDB" id="A0A2I1M745"/>
<dbReference type="Proteomes" id="UP000242263">
    <property type="component" value="Unassembled WGS sequence"/>
</dbReference>
<dbReference type="Pfam" id="PF02618">
    <property type="entry name" value="YceG"/>
    <property type="match status" value="1"/>
</dbReference>
<evidence type="ECO:0000256" key="1">
    <source>
        <dbReference type="ARBA" id="ARBA00022475"/>
    </source>
</evidence>
<accession>A0A2I1M745</accession>
<feature type="site" description="Important for catalytic activity" evidence="7">
    <location>
        <position position="287"/>
    </location>
</feature>
<dbReference type="EC" id="4.2.2.29" evidence="7"/>
<evidence type="ECO:0000313" key="10">
    <source>
        <dbReference type="Proteomes" id="UP000242263"/>
    </source>
</evidence>
<dbReference type="NCBIfam" id="TIGR00247">
    <property type="entry name" value="endolytic transglycosylase MltG"/>
    <property type="match status" value="1"/>
</dbReference>